<dbReference type="Gene3D" id="3.40.50.150">
    <property type="entry name" value="Vaccinia Virus protein VP39"/>
    <property type="match status" value="2"/>
</dbReference>
<name>R7YXH7_CONA1</name>
<keyword evidence="3" id="KW-1185">Reference proteome</keyword>
<dbReference type="STRING" id="1168221.R7YXH7"/>
<dbReference type="PANTHER" id="PTHR43591:SF105">
    <property type="entry name" value="METHYLTRANSFERASE DOMAIN-CONTAINING PROTEIN-RELATED"/>
    <property type="match status" value="1"/>
</dbReference>
<feature type="region of interest" description="Disordered" evidence="1">
    <location>
        <begin position="90"/>
        <end position="115"/>
    </location>
</feature>
<dbReference type="GeneID" id="19903177"/>
<organism evidence="2 3">
    <name type="scientific">Coniosporium apollinis (strain CBS 100218)</name>
    <name type="common">Rock-inhabiting black yeast</name>
    <dbReference type="NCBI Taxonomy" id="1168221"/>
    <lineage>
        <taxon>Eukaryota</taxon>
        <taxon>Fungi</taxon>
        <taxon>Dikarya</taxon>
        <taxon>Ascomycota</taxon>
        <taxon>Pezizomycotina</taxon>
        <taxon>Dothideomycetes</taxon>
        <taxon>Dothideomycetes incertae sedis</taxon>
        <taxon>Coniosporium</taxon>
    </lineage>
</organism>
<dbReference type="RefSeq" id="XP_007781937.1">
    <property type="nucleotide sequence ID" value="XM_007783747.1"/>
</dbReference>
<dbReference type="InterPro" id="IPR029063">
    <property type="entry name" value="SAM-dependent_MTases_sf"/>
</dbReference>
<evidence type="ECO:0000313" key="3">
    <source>
        <dbReference type="Proteomes" id="UP000016924"/>
    </source>
</evidence>
<sequence>MLWILDVGAGPGDWANGIADRYPKAKVVAVDAAVWETDETEPERKNVFWEIDDLDVGEVPGAREAEATALESQMQSMSIRLESLRGRADSKAEDLADTGQDQAVKLSPQSSPPLSEPRGWCFTTLFDFIHIRGMKGAFTSWPAIYAEVFKSLNPGGYVEVVDFETPLQSINPDSELRRLISATWEAAQKSGCALGTAHLDPAAFEAAGLMHVKTTTVDVPVGMWHEDEEQRALGKKWLVCCIEGMEAMCLRLLTKEMEWSVERVKEACRKVADEFLSGMHDGLTTPFRFVVARKTRNGAEG</sequence>
<dbReference type="eggNOG" id="ENOG502SN28">
    <property type="taxonomic scope" value="Eukaryota"/>
</dbReference>
<evidence type="ECO:0000256" key="1">
    <source>
        <dbReference type="SAM" id="MobiDB-lite"/>
    </source>
</evidence>
<dbReference type="HOGENOM" id="CLU_010595_3_0_1"/>
<dbReference type="GO" id="GO:0008168">
    <property type="term" value="F:methyltransferase activity"/>
    <property type="evidence" value="ECO:0007669"/>
    <property type="project" value="TreeGrafter"/>
</dbReference>
<evidence type="ECO:0008006" key="4">
    <source>
        <dbReference type="Google" id="ProtNLM"/>
    </source>
</evidence>
<dbReference type="SUPFAM" id="SSF53335">
    <property type="entry name" value="S-adenosyl-L-methionine-dependent methyltransferases"/>
    <property type="match status" value="2"/>
</dbReference>
<reference evidence="3" key="1">
    <citation type="submission" date="2012-06" db="EMBL/GenBank/DDBJ databases">
        <title>The genome sequence of Coniosporium apollinis CBS 100218.</title>
        <authorList>
            <consortium name="The Broad Institute Genome Sequencing Platform"/>
            <person name="Cuomo C."/>
            <person name="Gorbushina A."/>
            <person name="Noack S."/>
            <person name="Walker B."/>
            <person name="Young S.K."/>
            <person name="Zeng Q."/>
            <person name="Gargeya S."/>
            <person name="Fitzgerald M."/>
            <person name="Haas B."/>
            <person name="Abouelleil A."/>
            <person name="Alvarado L."/>
            <person name="Arachchi H.M."/>
            <person name="Berlin A.M."/>
            <person name="Chapman S.B."/>
            <person name="Goldberg J."/>
            <person name="Griggs A."/>
            <person name="Gujja S."/>
            <person name="Hansen M."/>
            <person name="Howarth C."/>
            <person name="Imamovic A."/>
            <person name="Larimer J."/>
            <person name="McCowan C."/>
            <person name="Montmayeur A."/>
            <person name="Murphy C."/>
            <person name="Neiman D."/>
            <person name="Pearson M."/>
            <person name="Priest M."/>
            <person name="Roberts A."/>
            <person name="Saif S."/>
            <person name="Shea T."/>
            <person name="Sisk P."/>
            <person name="Sykes S."/>
            <person name="Wortman J."/>
            <person name="Nusbaum C."/>
            <person name="Birren B."/>
        </authorList>
    </citation>
    <scope>NUCLEOTIDE SEQUENCE [LARGE SCALE GENOMIC DNA]</scope>
    <source>
        <strain evidence="3">CBS 100218</strain>
    </source>
</reference>
<evidence type="ECO:0000313" key="2">
    <source>
        <dbReference type="EMBL" id="EON66620.1"/>
    </source>
</evidence>
<gene>
    <name evidence="2" type="ORF">W97_05866</name>
</gene>
<dbReference type="OrthoDB" id="2013972at2759"/>
<dbReference type="Proteomes" id="UP000016924">
    <property type="component" value="Unassembled WGS sequence"/>
</dbReference>
<proteinExistence type="predicted"/>
<dbReference type="AlphaFoldDB" id="R7YXH7"/>
<dbReference type="Pfam" id="PF13489">
    <property type="entry name" value="Methyltransf_23"/>
    <property type="match status" value="1"/>
</dbReference>
<accession>R7YXH7</accession>
<dbReference type="PANTHER" id="PTHR43591">
    <property type="entry name" value="METHYLTRANSFERASE"/>
    <property type="match status" value="1"/>
</dbReference>
<protein>
    <recommendedName>
        <fullName evidence="4">Methyltransferase domain-containing protein</fullName>
    </recommendedName>
</protein>
<dbReference type="OMA" id="DWAIEMS"/>
<dbReference type="EMBL" id="JH767581">
    <property type="protein sequence ID" value="EON66620.1"/>
    <property type="molecule type" value="Genomic_DNA"/>
</dbReference>